<proteinExistence type="predicted"/>
<dbReference type="SMART" id="SM00901">
    <property type="entry name" value="FRG"/>
    <property type="match status" value="1"/>
</dbReference>
<accession>A0AAP9VY80</accession>
<reference evidence="2 3" key="1">
    <citation type="submission" date="2020-09" db="EMBL/GenBank/DDBJ databases">
        <title>The Genome Sequence of Pseudomonas chlororaphis strain Qlu-1 - A phenazine-derivative-producing strain.</title>
        <authorList>
            <person name="Li L."/>
            <person name="Liu K."/>
        </authorList>
    </citation>
    <scope>NUCLEOTIDE SEQUENCE [LARGE SCALE GENOMIC DNA]</scope>
    <source>
        <strain evidence="3">qlu-1</strain>
    </source>
</reference>
<dbReference type="RefSeq" id="WP_101282096.1">
    <property type="nucleotide sequence ID" value="NZ_CP025309.1"/>
</dbReference>
<dbReference type="Pfam" id="PF08867">
    <property type="entry name" value="FRG"/>
    <property type="match status" value="1"/>
</dbReference>
<name>A0AAP9VY80_9PSED</name>
<protein>
    <submittedName>
        <fullName evidence="2">FRG domain-containing protein</fullName>
    </submittedName>
</protein>
<organism evidence="2 3">
    <name type="scientific">Pseudomonas chlororaphis</name>
    <dbReference type="NCBI Taxonomy" id="587753"/>
    <lineage>
        <taxon>Bacteria</taxon>
        <taxon>Pseudomonadati</taxon>
        <taxon>Pseudomonadota</taxon>
        <taxon>Gammaproteobacteria</taxon>
        <taxon>Pseudomonadales</taxon>
        <taxon>Pseudomonadaceae</taxon>
        <taxon>Pseudomonas</taxon>
    </lineage>
</organism>
<gene>
    <name evidence="2" type="ORF">HLB40_10430</name>
</gene>
<sequence>MLESKIDSLEALEEHFSRYCKGYLFRGQVKHYVDDAGHVSIPTSFSRQGCVPDIMFKWTHYAKAMIRAFSGSSYFDVDLETSQAILQHYGWRSFYVDLTKSPHIACWFAVNKYEERKCIHIGENLYEEPVWLVHKEAKYSTGENDGHIYTIDKLALESLGIKVHDLTLLGGDEGRLRFEAQQACLAGNLKDRLPPQAVISHIEVSNEVLHSYYKKHGIGKVTDVFPPKEEDFILNALLSLPWEKMRIDSPIPVFRRGLEIPDYDAKFIKHIPPEITLFENFWVSENREHNDSPFKSAICYKLPQFSYYASTNKKFDLSFVNEALKLHGNFLIEIDGLIKIIENQEPYTYEKGIYVSLESDETVSISGLIVEHPGNLVQGVGLNLGWYYKPCNGNWERIHHKEQCPCNNNLRHELQFSLLRMLNEALKNDKLVKENSLCYRHISISAL</sequence>
<dbReference type="AlphaFoldDB" id="A0AAP9VY80"/>
<evidence type="ECO:0000313" key="3">
    <source>
        <dbReference type="Proteomes" id="UP000516316"/>
    </source>
</evidence>
<evidence type="ECO:0000313" key="2">
    <source>
        <dbReference type="EMBL" id="QNR49895.1"/>
    </source>
</evidence>
<dbReference type="Proteomes" id="UP000516316">
    <property type="component" value="Chromosome"/>
</dbReference>
<feature type="domain" description="FRG" evidence="1">
    <location>
        <begin position="19"/>
        <end position="120"/>
    </location>
</feature>
<evidence type="ECO:0000259" key="1">
    <source>
        <dbReference type="SMART" id="SM00901"/>
    </source>
</evidence>
<dbReference type="InterPro" id="IPR014966">
    <property type="entry name" value="FRG-dom"/>
</dbReference>
<dbReference type="EMBL" id="CP061079">
    <property type="protein sequence ID" value="QNR49895.1"/>
    <property type="molecule type" value="Genomic_DNA"/>
</dbReference>